<dbReference type="InterPro" id="IPR012349">
    <property type="entry name" value="Split_barrel_FMN-bd"/>
</dbReference>
<dbReference type="OrthoDB" id="7340984at2"/>
<dbReference type="PANTHER" id="PTHR30466">
    <property type="entry name" value="FLAVIN REDUCTASE"/>
    <property type="match status" value="1"/>
</dbReference>
<proteinExistence type="inferred from homology"/>
<gene>
    <name evidence="5" type="ORF">P73_4319</name>
</gene>
<feature type="region of interest" description="Disordered" evidence="3">
    <location>
        <begin position="1"/>
        <end position="21"/>
    </location>
</feature>
<dbReference type="RefSeq" id="WP_052453503.1">
    <property type="nucleotide sequence ID" value="NZ_CP004393.1"/>
</dbReference>
<evidence type="ECO:0000256" key="2">
    <source>
        <dbReference type="ARBA" id="ARBA00023002"/>
    </source>
</evidence>
<name>A0A0B5E170_9RHOB</name>
<dbReference type="EMBL" id="CP004393">
    <property type="protein sequence ID" value="AJE49034.1"/>
    <property type="molecule type" value="Genomic_DNA"/>
</dbReference>
<dbReference type="InterPro" id="IPR002563">
    <property type="entry name" value="Flavin_Rdtase-like_dom"/>
</dbReference>
<evidence type="ECO:0000313" key="5">
    <source>
        <dbReference type="EMBL" id="AJE49034.1"/>
    </source>
</evidence>
<dbReference type="STRING" id="1208324.P73_4319"/>
<evidence type="ECO:0000256" key="1">
    <source>
        <dbReference type="ARBA" id="ARBA00008898"/>
    </source>
</evidence>
<comment type="similarity">
    <text evidence="1">Belongs to the non-flavoprotein flavin reductase family.</text>
</comment>
<reference evidence="5 6" key="1">
    <citation type="journal article" date="2014" name="Int. J. Syst. Evol. Microbiol.">
        <title>Celeribacter indicus sp. nov., a polycyclic aromatic hydrocarbon-degrading bacterium from deep-sea sediment and reclassification of Huaishuia halophila as Celeribacter halophilus comb. nov.</title>
        <authorList>
            <person name="Lai Q."/>
            <person name="Cao J."/>
            <person name="Yuan J."/>
            <person name="Li F."/>
            <person name="Shao Z."/>
        </authorList>
    </citation>
    <scope>NUCLEOTIDE SEQUENCE [LARGE SCALE GENOMIC DNA]</scope>
    <source>
        <strain evidence="5">P73</strain>
    </source>
</reference>
<dbReference type="GO" id="GO:0042602">
    <property type="term" value="F:riboflavin reductase (NADPH) activity"/>
    <property type="evidence" value="ECO:0007669"/>
    <property type="project" value="TreeGrafter"/>
</dbReference>
<dbReference type="Gene3D" id="2.30.110.10">
    <property type="entry name" value="Electron Transport, Fmn-binding Protein, Chain A"/>
    <property type="match status" value="1"/>
</dbReference>
<feature type="compositionally biased region" description="Low complexity" evidence="3">
    <location>
        <begin position="1"/>
        <end position="18"/>
    </location>
</feature>
<sequence>MTRTTPRTTPATATQTKTEAGSEDLRHMFREAMASLAATACLVTAREGDRRLGRTVTATFSLNVNPPRILVSVAATSALAAMVQRKGAFSFAMLAEDQATVADAFAGKTAAERRFEHGDWAQWSSGHPRLLGAVASMDCVVAGEIELEGHILFVGAPHQMALDAGRPPLVWHHRRYNSVQPL</sequence>
<accession>A0A0B5E170</accession>
<keyword evidence="2" id="KW-0560">Oxidoreductase</keyword>
<evidence type="ECO:0000259" key="4">
    <source>
        <dbReference type="SMART" id="SM00903"/>
    </source>
</evidence>
<dbReference type="PANTHER" id="PTHR30466:SF11">
    <property type="entry name" value="FLAVIN-DEPENDENT MONOOXYGENASE, REDUCTASE SUBUNIT HSAB"/>
    <property type="match status" value="1"/>
</dbReference>
<feature type="domain" description="Flavin reductase like" evidence="4">
    <location>
        <begin position="33"/>
        <end position="178"/>
    </location>
</feature>
<keyword evidence="6" id="KW-1185">Reference proteome</keyword>
<dbReference type="Pfam" id="PF01613">
    <property type="entry name" value="Flavin_Reduct"/>
    <property type="match status" value="1"/>
</dbReference>
<organism evidence="5 6">
    <name type="scientific">Celeribacter indicus</name>
    <dbReference type="NCBI Taxonomy" id="1208324"/>
    <lineage>
        <taxon>Bacteria</taxon>
        <taxon>Pseudomonadati</taxon>
        <taxon>Pseudomonadota</taxon>
        <taxon>Alphaproteobacteria</taxon>
        <taxon>Rhodobacterales</taxon>
        <taxon>Roseobacteraceae</taxon>
        <taxon>Celeribacter</taxon>
    </lineage>
</organism>
<dbReference type="SUPFAM" id="SSF50475">
    <property type="entry name" value="FMN-binding split barrel"/>
    <property type="match status" value="1"/>
</dbReference>
<evidence type="ECO:0000313" key="6">
    <source>
        <dbReference type="Proteomes" id="UP000031521"/>
    </source>
</evidence>
<dbReference type="InterPro" id="IPR050268">
    <property type="entry name" value="NADH-dep_flavin_reductase"/>
</dbReference>
<evidence type="ECO:0000256" key="3">
    <source>
        <dbReference type="SAM" id="MobiDB-lite"/>
    </source>
</evidence>
<dbReference type="SMART" id="SM00903">
    <property type="entry name" value="Flavin_Reduct"/>
    <property type="match status" value="1"/>
</dbReference>
<dbReference type="KEGG" id="cid:P73_4319"/>
<dbReference type="GO" id="GO:0010181">
    <property type="term" value="F:FMN binding"/>
    <property type="evidence" value="ECO:0007669"/>
    <property type="project" value="InterPro"/>
</dbReference>
<dbReference type="Proteomes" id="UP000031521">
    <property type="component" value="Chromosome"/>
</dbReference>
<dbReference type="HOGENOM" id="CLU_059021_2_2_5"/>
<protein>
    <recommendedName>
        <fullName evidence="4">Flavin reductase like domain-containing protein</fullName>
    </recommendedName>
</protein>
<dbReference type="AlphaFoldDB" id="A0A0B5E170"/>